<dbReference type="HAMAP" id="MF_01894">
    <property type="entry name" value="Smc_prok"/>
    <property type="match status" value="1"/>
</dbReference>
<dbReference type="EMBL" id="FNFO01000002">
    <property type="protein sequence ID" value="SDK32657.1"/>
    <property type="molecule type" value="Genomic_DNA"/>
</dbReference>
<evidence type="ECO:0000256" key="5">
    <source>
        <dbReference type="ARBA" id="ARBA00023125"/>
    </source>
</evidence>
<dbReference type="Proteomes" id="UP000198510">
    <property type="component" value="Unassembled WGS sequence"/>
</dbReference>
<keyword evidence="4 6" id="KW-0175">Coiled coil</keyword>
<dbReference type="PIRSF" id="PIRSF005719">
    <property type="entry name" value="SMC"/>
    <property type="match status" value="1"/>
</dbReference>
<feature type="coiled-coil region" evidence="6">
    <location>
        <begin position="993"/>
        <end position="1023"/>
    </location>
</feature>
<comment type="subunit">
    <text evidence="6">Homodimer.</text>
</comment>
<dbReference type="InterPro" id="IPR003395">
    <property type="entry name" value="RecF/RecN/SMC_N"/>
</dbReference>
<protein>
    <recommendedName>
        <fullName evidence="6">Chromosome partition protein Smc</fullName>
    </recommendedName>
</protein>
<dbReference type="Gene3D" id="1.20.1060.20">
    <property type="match status" value="1"/>
</dbReference>
<dbReference type="InterPro" id="IPR010935">
    <property type="entry name" value="SMC_hinge"/>
</dbReference>
<feature type="binding site" evidence="6">
    <location>
        <begin position="32"/>
        <end position="39"/>
    </location>
    <ligand>
        <name>ATP</name>
        <dbReference type="ChEBI" id="CHEBI:30616"/>
    </ligand>
</feature>
<keyword evidence="2 6" id="KW-0547">Nucleotide-binding</keyword>
<organism evidence="8 9">
    <name type="scientific">Catalinimonas alkaloidigena</name>
    <dbReference type="NCBI Taxonomy" id="1075417"/>
    <lineage>
        <taxon>Bacteria</taxon>
        <taxon>Pseudomonadati</taxon>
        <taxon>Bacteroidota</taxon>
        <taxon>Cytophagia</taxon>
        <taxon>Cytophagales</taxon>
        <taxon>Catalimonadaceae</taxon>
        <taxon>Catalinimonas</taxon>
    </lineage>
</organism>
<feature type="coiled-coil region" evidence="6">
    <location>
        <begin position="188"/>
        <end position="215"/>
    </location>
</feature>
<dbReference type="GO" id="GO:0007059">
    <property type="term" value="P:chromosome segregation"/>
    <property type="evidence" value="ECO:0007669"/>
    <property type="project" value="UniProtKB-UniRule"/>
</dbReference>
<evidence type="ECO:0000313" key="9">
    <source>
        <dbReference type="Proteomes" id="UP000198510"/>
    </source>
</evidence>
<dbReference type="GO" id="GO:0005737">
    <property type="term" value="C:cytoplasm"/>
    <property type="evidence" value="ECO:0007669"/>
    <property type="project" value="UniProtKB-SubCell"/>
</dbReference>
<evidence type="ECO:0000256" key="3">
    <source>
        <dbReference type="ARBA" id="ARBA00022840"/>
    </source>
</evidence>
<dbReference type="GO" id="GO:0003677">
    <property type="term" value="F:DNA binding"/>
    <property type="evidence" value="ECO:0007669"/>
    <property type="project" value="UniProtKB-UniRule"/>
</dbReference>
<accession>A0A1G9AZG9</accession>
<evidence type="ECO:0000256" key="4">
    <source>
        <dbReference type="ARBA" id="ARBA00023054"/>
    </source>
</evidence>
<keyword evidence="3 6" id="KW-0067">ATP-binding</keyword>
<dbReference type="InterPro" id="IPR024704">
    <property type="entry name" value="SMC"/>
</dbReference>
<dbReference type="GO" id="GO:0005694">
    <property type="term" value="C:chromosome"/>
    <property type="evidence" value="ECO:0007669"/>
    <property type="project" value="InterPro"/>
</dbReference>
<keyword evidence="1 6" id="KW-0963">Cytoplasm</keyword>
<keyword evidence="9" id="KW-1185">Reference proteome</keyword>
<dbReference type="InterPro" id="IPR011890">
    <property type="entry name" value="SMC_prok"/>
</dbReference>
<dbReference type="Gene3D" id="3.30.70.1620">
    <property type="match status" value="1"/>
</dbReference>
<dbReference type="PANTHER" id="PTHR43977">
    <property type="entry name" value="STRUCTURAL MAINTENANCE OF CHROMOSOMES PROTEIN 3"/>
    <property type="match status" value="1"/>
</dbReference>
<dbReference type="GO" id="GO:0016887">
    <property type="term" value="F:ATP hydrolysis activity"/>
    <property type="evidence" value="ECO:0007669"/>
    <property type="project" value="InterPro"/>
</dbReference>
<reference evidence="8 9" key="1">
    <citation type="submission" date="2016-10" db="EMBL/GenBank/DDBJ databases">
        <authorList>
            <person name="de Groot N.N."/>
        </authorList>
    </citation>
    <scope>NUCLEOTIDE SEQUENCE [LARGE SCALE GENOMIC DNA]</scope>
    <source>
        <strain evidence="8 9">DSM 25186</strain>
    </source>
</reference>
<evidence type="ECO:0000256" key="1">
    <source>
        <dbReference type="ARBA" id="ARBA00022490"/>
    </source>
</evidence>
<dbReference type="InterPro" id="IPR027417">
    <property type="entry name" value="P-loop_NTPase"/>
</dbReference>
<comment type="function">
    <text evidence="6">Required for chromosome condensation and partitioning.</text>
</comment>
<evidence type="ECO:0000256" key="2">
    <source>
        <dbReference type="ARBA" id="ARBA00022741"/>
    </source>
</evidence>
<dbReference type="InterPro" id="IPR036277">
    <property type="entry name" value="SMC_hinge_sf"/>
</dbReference>
<comment type="subcellular location">
    <subcellularLocation>
        <location evidence="6">Cytoplasm</location>
    </subcellularLocation>
</comment>
<sequence length="1182" mass="135937">MQLSKLEIKGFKSFGDRVVLHFDQGITGVVGPNGSGKSNIVDAIRWVLGEQKTRALRSDKMESVIFNGTKKRKPLQMAEVSLTFLNDKGILPTEYSEVTIARRYYRSGDSEYLLNGVVCRLKDITNLFMDSGIGSDSYAIIELRMVDDILNDRENARRTLFEEASGISKFKLRKRETLRKLEGVDQDLSRVQDVLHEIHKNMKQLERQARQAKKYFEMRDMYKSAGMALAFVTVQSRQSVQQRLEQQIQGLTTERTEVRGKVAESEEVLEGLRRKMAEVEHLLASRRKVLSQKQEAIRQRESEQKVRHERHQLLRDKAESLRRQIDQDQQQNRAVASGLKQLREALAETEATTLRHQEEMTQARAAWEAQKAQLTAQQQETNRLTTQLRQAQDAYFQLTKRLELDAQQLTTIRQELENSTRETDRHRDRLVELEADISDLAEQLAGQQETRWQLQEAENARREELQRTEQQWEQHRDALARLHRTHDALRNEYKLTRALVENLEGYPEATRFLRKEESWQQNGSATATRTPLLPEIISCPDEYRTALEHFLEPWMNYYVVQHDSQAQAAIALLDQAKRGKASFFVLDRFQGYASRPVPALADAVPALSVVQYDERYAELVHFMLDRVYFVTPGFAASDVPPGQTCVSTDGKFLLRAYSLSGGSVGAFAGTRLGQAQRLTTLQEEITQLEAEQETLEAEKATLEARRQTLRTASRQAEIQEIEQQINSRQQQLAAQRARFEQLAGLADDQALRRQELQERQVQLQDDIADLTPDVDQRKAQLATLEAQVQDQQHVLEEEQALVAERGEVFNQANLAFHQQTLRQDSLRQEIEFKEDSYEVNEQRIQDNQRTLVETEQELKNLLEARGNDDDGLKALYEEQTAVQEGVNEAEQEFFAVRGQSDALERDLRDLRRKGEANDALLQELQRKLSDTQMDLATVRERLSIEFNLSDLAKLDMPEQYVGVSEEGLKKSVQSLRDQIEKLGPINSMAMEAYEEIRERYDFIESQKRDLESARQSLVDTIREIDLVAKENFLSTYEQIRLNFQKVFRTLFTEEDTCDLTLVNPSDPLESKIEIMARPKGKRPLTINQLSGGEKTLTAISLLFAIYLIKPAPFCIFDEVDAPLDDTNIDKFNNIIREFSSDSQFIIVTHNKRTMSSVDVIYGITMVEQGVSTVIPVDLRELV</sequence>
<feature type="coiled-coil region" evidence="6">
    <location>
        <begin position="311"/>
        <end position="485"/>
    </location>
</feature>
<dbReference type="AlphaFoldDB" id="A0A1G9AZG9"/>
<dbReference type="GO" id="GO:0030261">
    <property type="term" value="P:chromosome condensation"/>
    <property type="evidence" value="ECO:0007669"/>
    <property type="project" value="InterPro"/>
</dbReference>
<dbReference type="Pfam" id="PF06470">
    <property type="entry name" value="SMC_hinge"/>
    <property type="match status" value="1"/>
</dbReference>
<dbReference type="GO" id="GO:0006260">
    <property type="term" value="P:DNA replication"/>
    <property type="evidence" value="ECO:0007669"/>
    <property type="project" value="UniProtKB-UniRule"/>
</dbReference>
<proteinExistence type="inferred from homology"/>
<dbReference type="SUPFAM" id="SSF75553">
    <property type="entry name" value="Smc hinge domain"/>
    <property type="match status" value="1"/>
</dbReference>
<dbReference type="GO" id="GO:0007062">
    <property type="term" value="P:sister chromatid cohesion"/>
    <property type="evidence" value="ECO:0007669"/>
    <property type="project" value="InterPro"/>
</dbReference>
<keyword evidence="5 6" id="KW-0238">DNA-binding</keyword>
<dbReference type="STRING" id="1075417.SAMN05421823_102457"/>
<evidence type="ECO:0000256" key="6">
    <source>
        <dbReference type="HAMAP-Rule" id="MF_01894"/>
    </source>
</evidence>
<dbReference type="CDD" id="cd03278">
    <property type="entry name" value="ABC_SMC_barmotin"/>
    <property type="match status" value="1"/>
</dbReference>
<dbReference type="SMART" id="SM00968">
    <property type="entry name" value="SMC_hinge"/>
    <property type="match status" value="1"/>
</dbReference>
<evidence type="ECO:0000259" key="7">
    <source>
        <dbReference type="SMART" id="SM00968"/>
    </source>
</evidence>
<dbReference type="RefSeq" id="WP_089680129.1">
    <property type="nucleotide sequence ID" value="NZ_FNFO01000002.1"/>
</dbReference>
<dbReference type="Pfam" id="PF02463">
    <property type="entry name" value="SMC_N"/>
    <property type="match status" value="1"/>
</dbReference>
<dbReference type="Gene3D" id="3.40.50.300">
    <property type="entry name" value="P-loop containing nucleotide triphosphate hydrolases"/>
    <property type="match status" value="2"/>
</dbReference>
<feature type="coiled-coil region" evidence="6">
    <location>
        <begin position="671"/>
        <end position="801"/>
    </location>
</feature>
<dbReference type="SUPFAM" id="SSF52540">
    <property type="entry name" value="P-loop containing nucleoside triphosphate hydrolases"/>
    <property type="match status" value="1"/>
</dbReference>
<dbReference type="GO" id="GO:0005524">
    <property type="term" value="F:ATP binding"/>
    <property type="evidence" value="ECO:0007669"/>
    <property type="project" value="UniProtKB-UniRule"/>
</dbReference>
<comment type="similarity">
    <text evidence="6">Belongs to the SMC family.</text>
</comment>
<feature type="domain" description="SMC hinge" evidence="7">
    <location>
        <begin position="527"/>
        <end position="639"/>
    </location>
</feature>
<comment type="domain">
    <text evidence="6">Contains large globular domains required for ATP hydrolysis at each terminus and a third globular domain forming a flexible hinge near the middle of the molecule. These domains are separated by coiled-coil structures.</text>
</comment>
<evidence type="ECO:0000313" key="8">
    <source>
        <dbReference type="EMBL" id="SDK32657.1"/>
    </source>
</evidence>
<feature type="coiled-coil region" evidence="6">
    <location>
        <begin position="241"/>
        <end position="282"/>
    </location>
</feature>
<dbReference type="NCBIfam" id="TIGR02168">
    <property type="entry name" value="SMC_prok_B"/>
    <property type="match status" value="1"/>
</dbReference>
<dbReference type="Gene3D" id="6.10.140.1720">
    <property type="match status" value="1"/>
</dbReference>
<dbReference type="OrthoDB" id="9808768at2"/>
<gene>
    <name evidence="6" type="primary">smc</name>
    <name evidence="8" type="ORF">SAMN05421823_102457</name>
</gene>
<feature type="coiled-coil region" evidence="6">
    <location>
        <begin position="837"/>
        <end position="941"/>
    </location>
</feature>
<name>A0A1G9AZG9_9BACT</name>